<dbReference type="Proteomes" id="UP001341840">
    <property type="component" value="Unassembled WGS sequence"/>
</dbReference>
<accession>A0ABU6TK21</accession>
<comment type="caution">
    <text evidence="1">The sequence shown here is derived from an EMBL/GenBank/DDBJ whole genome shotgun (WGS) entry which is preliminary data.</text>
</comment>
<gene>
    <name evidence="1" type="ORF">PIB30_059430</name>
</gene>
<organism evidence="1 2">
    <name type="scientific">Stylosanthes scabra</name>
    <dbReference type="NCBI Taxonomy" id="79078"/>
    <lineage>
        <taxon>Eukaryota</taxon>
        <taxon>Viridiplantae</taxon>
        <taxon>Streptophyta</taxon>
        <taxon>Embryophyta</taxon>
        <taxon>Tracheophyta</taxon>
        <taxon>Spermatophyta</taxon>
        <taxon>Magnoliopsida</taxon>
        <taxon>eudicotyledons</taxon>
        <taxon>Gunneridae</taxon>
        <taxon>Pentapetalae</taxon>
        <taxon>rosids</taxon>
        <taxon>fabids</taxon>
        <taxon>Fabales</taxon>
        <taxon>Fabaceae</taxon>
        <taxon>Papilionoideae</taxon>
        <taxon>50 kb inversion clade</taxon>
        <taxon>dalbergioids sensu lato</taxon>
        <taxon>Dalbergieae</taxon>
        <taxon>Pterocarpus clade</taxon>
        <taxon>Stylosanthes</taxon>
    </lineage>
</organism>
<protein>
    <submittedName>
        <fullName evidence="1">Uncharacterized protein</fullName>
    </submittedName>
</protein>
<evidence type="ECO:0000313" key="2">
    <source>
        <dbReference type="Proteomes" id="UP001341840"/>
    </source>
</evidence>
<sequence length="137" mass="16252">MSTMKKKNTWSSRIGCRRRRNSCPGKFLYTPCWKCCRYYLRVLKNHYELKIRELLKSLTGKVFTQYAELRVNRINTWGRLVMEFCKQVPGRGTLHAHREICMDTLPKPQSVYKGVRNVEDGSQIFLFMRSVNIFPNP</sequence>
<reference evidence="1 2" key="1">
    <citation type="journal article" date="2023" name="Plants (Basel)">
        <title>Bridging the Gap: Combining Genomics and Transcriptomics Approaches to Understand Stylosanthes scabra, an Orphan Legume from the Brazilian Caatinga.</title>
        <authorList>
            <person name="Ferreira-Neto J.R.C."/>
            <person name="da Silva M.D."/>
            <person name="Binneck E."/>
            <person name="de Melo N.F."/>
            <person name="da Silva R.H."/>
            <person name="de Melo A.L.T.M."/>
            <person name="Pandolfi V."/>
            <person name="Bustamante F.O."/>
            <person name="Brasileiro-Vidal A.C."/>
            <person name="Benko-Iseppon A.M."/>
        </authorList>
    </citation>
    <scope>NUCLEOTIDE SEQUENCE [LARGE SCALE GENOMIC DNA]</scope>
    <source>
        <tissue evidence="1">Leaves</tissue>
    </source>
</reference>
<keyword evidence="2" id="KW-1185">Reference proteome</keyword>
<dbReference type="EMBL" id="JASCZI010091132">
    <property type="protein sequence ID" value="MED6149121.1"/>
    <property type="molecule type" value="Genomic_DNA"/>
</dbReference>
<name>A0ABU6TK21_9FABA</name>
<proteinExistence type="predicted"/>
<evidence type="ECO:0000313" key="1">
    <source>
        <dbReference type="EMBL" id="MED6149121.1"/>
    </source>
</evidence>